<dbReference type="CDD" id="cd01129">
    <property type="entry name" value="PulE-GspE-like"/>
    <property type="match status" value="1"/>
</dbReference>
<dbReference type="Pfam" id="PF00437">
    <property type="entry name" value="T2SSE"/>
    <property type="match status" value="1"/>
</dbReference>
<proteinExistence type="inferred from homology"/>
<feature type="compositionally biased region" description="Polar residues" evidence="4">
    <location>
        <begin position="1"/>
        <end position="49"/>
    </location>
</feature>
<evidence type="ECO:0000256" key="1">
    <source>
        <dbReference type="ARBA" id="ARBA00006611"/>
    </source>
</evidence>
<dbReference type="Gene3D" id="3.40.50.300">
    <property type="entry name" value="P-loop containing nucleotide triphosphate hydrolases"/>
    <property type="match status" value="1"/>
</dbReference>
<name>A0A955I632_9BACT</name>
<dbReference type="Gene3D" id="3.30.450.90">
    <property type="match status" value="1"/>
</dbReference>
<keyword evidence="2" id="KW-0547">Nucleotide-binding</keyword>
<comment type="similarity">
    <text evidence="1">Belongs to the GSP E family.</text>
</comment>
<dbReference type="PANTHER" id="PTHR30258:SF1">
    <property type="entry name" value="PROTEIN TRANSPORT PROTEIN HOFB HOMOLOG"/>
    <property type="match status" value="1"/>
</dbReference>
<dbReference type="EMBL" id="JAGQLL010000009">
    <property type="protein sequence ID" value="MCA9379735.1"/>
    <property type="molecule type" value="Genomic_DNA"/>
</dbReference>
<comment type="caution">
    <text evidence="6">The sequence shown here is derived from an EMBL/GenBank/DDBJ whole genome shotgun (WGS) entry which is preliminary data.</text>
</comment>
<feature type="domain" description="Bacterial type II secretion system protein E" evidence="5">
    <location>
        <begin position="311"/>
        <end position="325"/>
    </location>
</feature>
<dbReference type="InterPro" id="IPR003593">
    <property type="entry name" value="AAA+_ATPase"/>
</dbReference>
<dbReference type="SMART" id="SM00382">
    <property type="entry name" value="AAA"/>
    <property type="match status" value="1"/>
</dbReference>
<feature type="region of interest" description="Disordered" evidence="4">
    <location>
        <begin position="1"/>
        <end position="102"/>
    </location>
</feature>
<feature type="compositionally biased region" description="Low complexity" evidence="4">
    <location>
        <begin position="50"/>
        <end position="72"/>
    </location>
</feature>
<evidence type="ECO:0000256" key="4">
    <source>
        <dbReference type="SAM" id="MobiDB-lite"/>
    </source>
</evidence>
<evidence type="ECO:0000313" key="6">
    <source>
        <dbReference type="EMBL" id="MCA9379735.1"/>
    </source>
</evidence>
<dbReference type="PROSITE" id="PS00662">
    <property type="entry name" value="T2SP_E"/>
    <property type="match status" value="1"/>
</dbReference>
<reference evidence="6" key="2">
    <citation type="journal article" date="2021" name="Microbiome">
        <title>Successional dynamics and alternative stable states in a saline activated sludge microbial community over 9 years.</title>
        <authorList>
            <person name="Wang Y."/>
            <person name="Ye J."/>
            <person name="Ju F."/>
            <person name="Liu L."/>
            <person name="Boyd J.A."/>
            <person name="Deng Y."/>
            <person name="Parks D.H."/>
            <person name="Jiang X."/>
            <person name="Yin X."/>
            <person name="Woodcroft B.J."/>
            <person name="Tyson G.W."/>
            <person name="Hugenholtz P."/>
            <person name="Polz M.F."/>
            <person name="Zhang T."/>
        </authorList>
    </citation>
    <scope>NUCLEOTIDE SEQUENCE</scope>
    <source>
        <strain evidence="6">HKST-UBA15</strain>
    </source>
</reference>
<dbReference type="PANTHER" id="PTHR30258">
    <property type="entry name" value="TYPE II SECRETION SYSTEM PROTEIN GSPE-RELATED"/>
    <property type="match status" value="1"/>
</dbReference>
<keyword evidence="3" id="KW-0067">ATP-binding</keyword>
<evidence type="ECO:0000256" key="3">
    <source>
        <dbReference type="ARBA" id="ARBA00022840"/>
    </source>
</evidence>
<evidence type="ECO:0000256" key="2">
    <source>
        <dbReference type="ARBA" id="ARBA00022741"/>
    </source>
</evidence>
<dbReference type="InterPro" id="IPR027417">
    <property type="entry name" value="P-loop_NTPase"/>
</dbReference>
<dbReference type="InterPro" id="IPR001482">
    <property type="entry name" value="T2SS/T4SS_dom"/>
</dbReference>
<dbReference type="Proteomes" id="UP000745577">
    <property type="component" value="Unassembled WGS sequence"/>
</dbReference>
<dbReference type="FunFam" id="3.40.50.300:FF:000398">
    <property type="entry name" value="Type IV pilus assembly ATPase PilB"/>
    <property type="match status" value="1"/>
</dbReference>
<dbReference type="GO" id="GO:0016887">
    <property type="term" value="F:ATP hydrolysis activity"/>
    <property type="evidence" value="ECO:0007669"/>
    <property type="project" value="TreeGrafter"/>
</dbReference>
<evidence type="ECO:0000313" key="7">
    <source>
        <dbReference type="Proteomes" id="UP000745577"/>
    </source>
</evidence>
<accession>A0A955I632</accession>
<gene>
    <name evidence="6" type="ORF">KC675_01000</name>
</gene>
<sequence length="500" mass="55369">MSGSTAQNSQTVNTSTGQVPTPMATPNSLSQTPSETNQSAPTQALIQENQTAQQPQVQSSTPPQAPTTTPQTENQNMDEQKKAGEQEPDNQTPTKKIQTIEKPKDGSELNIVELINYIVKQAIKAKTSDIHIEPHEEVVVVRFRIDGILKDVLQVGKDIQESLLFRIKVAAKMRTDEHFAPQDGRIRFIIENKKIDTRISILPTSSGEKVVMRLLIKEGKSFTFSSLGMSDADQLVVEKSYNRPYGMILAVGPTGSGKTTSLYAILQKLNSRDVNITTVEDPVEYSIDGVNHIQVNNKANLTFASGLRSILRQDPDIIMIGEIRDAETANIATNAALTGHLVLSSLHTNDAISTIPRLIDMDVEPFLVASTLNIVIAQRLARKLCDKCKKQITIDQEELTRITKMRQDIAMNFKVGDVVYKEEGCETCGDSGFMGRFGLFEILEITEKIRRMISERENIDDVFKVARENGMKLIVEDGVNAVKTGTTSLEEIMRVTALKQ</sequence>
<dbReference type="AlphaFoldDB" id="A0A955I632"/>
<dbReference type="SUPFAM" id="SSF52540">
    <property type="entry name" value="P-loop containing nucleoside triphosphate hydrolases"/>
    <property type="match status" value="1"/>
</dbReference>
<evidence type="ECO:0000259" key="5">
    <source>
        <dbReference type="PROSITE" id="PS00662"/>
    </source>
</evidence>
<dbReference type="GO" id="GO:0005524">
    <property type="term" value="F:ATP binding"/>
    <property type="evidence" value="ECO:0007669"/>
    <property type="project" value="UniProtKB-KW"/>
</dbReference>
<reference evidence="6" key="1">
    <citation type="submission" date="2020-04" db="EMBL/GenBank/DDBJ databases">
        <authorList>
            <person name="Zhang T."/>
        </authorList>
    </citation>
    <scope>NUCLEOTIDE SEQUENCE</scope>
    <source>
        <strain evidence="6">HKST-UBA15</strain>
    </source>
</reference>
<organism evidence="6 7">
    <name type="scientific">Candidatus Dojkabacteria bacterium</name>
    <dbReference type="NCBI Taxonomy" id="2099670"/>
    <lineage>
        <taxon>Bacteria</taxon>
        <taxon>Candidatus Dojkabacteria</taxon>
    </lineage>
</organism>
<protein>
    <submittedName>
        <fullName evidence="6">Type II/IV secretion system protein</fullName>
    </submittedName>
</protein>
<dbReference type="GO" id="GO:0005886">
    <property type="term" value="C:plasma membrane"/>
    <property type="evidence" value="ECO:0007669"/>
    <property type="project" value="TreeGrafter"/>
</dbReference>